<feature type="compositionally biased region" description="Polar residues" evidence="1">
    <location>
        <begin position="115"/>
        <end position="132"/>
    </location>
</feature>
<evidence type="ECO:0000313" key="3">
    <source>
        <dbReference type="EMBL" id="MBT9314190.1"/>
    </source>
</evidence>
<evidence type="ECO:0000256" key="1">
    <source>
        <dbReference type="SAM" id="MobiDB-lite"/>
    </source>
</evidence>
<feature type="compositionally biased region" description="Low complexity" evidence="1">
    <location>
        <begin position="253"/>
        <end position="267"/>
    </location>
</feature>
<feature type="domain" description="DUF4114" evidence="2">
    <location>
        <begin position="499"/>
        <end position="565"/>
    </location>
</feature>
<dbReference type="Pfam" id="PF13448">
    <property type="entry name" value="DUF4114"/>
    <property type="match status" value="1"/>
</dbReference>
<organism evidence="3 4">
    <name type="scientific">Leptothoe spongobia TAU-MAC 1115</name>
    <dbReference type="NCBI Taxonomy" id="1967444"/>
    <lineage>
        <taxon>Bacteria</taxon>
        <taxon>Bacillati</taxon>
        <taxon>Cyanobacteriota</taxon>
        <taxon>Cyanophyceae</taxon>
        <taxon>Nodosilineales</taxon>
        <taxon>Cymatolegaceae</taxon>
        <taxon>Leptothoe</taxon>
        <taxon>Leptothoe spongobia</taxon>
    </lineage>
</organism>
<feature type="region of interest" description="Disordered" evidence="1">
    <location>
        <begin position="107"/>
        <end position="133"/>
    </location>
</feature>
<dbReference type="EMBL" id="JADOES010000003">
    <property type="protein sequence ID" value="MBT9314190.1"/>
    <property type="molecule type" value="Genomic_DNA"/>
</dbReference>
<sequence length="567" mass="59610">MRPNLLRIVARQTQSVTDGSDRRLVFRVIFDEEIQKIDKDDFVVTGSSTAEITSVAPAANGNPLAFDITVDNGDLDTFSGEVGVDLAENPTITSLANDRPLAIPPKDLRRDTFTLGDTTSPETPVPTGNSPTIDRIITREDLSELEGSDPRLVFRAIFNEDVKDLDTGDFIVTGGATAVITDVFSISDDNSTIFQIIVKNGDLGTFSGDVGLTLAENVTINSVDDNTPLAALGDNIPLGTFTLENGSTGGDDSGNNSGNDSGNDSGSGNPGLPTSGGSESLLSAITETNVVDITQLGASEALSLTVEISQILTVGSLKVFSTDANGGNRTQIGAFSVIENSDNVLPDFTPKFNLLRSSLSSVTHLQFELEENGVVSIGSPKAVGDGTLSLIFDNGTQLNAALEDTAPAPGLLQNDAATIDLTNLTGQITISGSIHREASFNNVVDLYETDADGAVFDAMGNKFMPGEEGYQEAAIANRLNINLTGTNGQVNSFRATLTGDTHLGIFVAVDGVDPTLANDDQIFFSHSGANGNVDHFRSLGDNTFGIEDQVNLGDSDFDDVIVSFNIL</sequence>
<gene>
    <name evidence="3" type="ORF">IXB50_01975</name>
</gene>
<dbReference type="Proteomes" id="UP000717364">
    <property type="component" value="Unassembled WGS sequence"/>
</dbReference>
<comment type="caution">
    <text evidence="3">The sequence shown here is derived from an EMBL/GenBank/DDBJ whole genome shotgun (WGS) entry which is preliminary data.</text>
</comment>
<dbReference type="InterPro" id="IPR025193">
    <property type="entry name" value="DUF4114"/>
</dbReference>
<dbReference type="AlphaFoldDB" id="A0A947DBH6"/>
<accession>A0A947DBH6</accession>
<protein>
    <submittedName>
        <fullName evidence="3">DUF4114 domain-containing protein</fullName>
    </submittedName>
</protein>
<name>A0A947DBH6_9CYAN</name>
<proteinExistence type="predicted"/>
<evidence type="ECO:0000259" key="2">
    <source>
        <dbReference type="Pfam" id="PF13448"/>
    </source>
</evidence>
<evidence type="ECO:0000313" key="4">
    <source>
        <dbReference type="Proteomes" id="UP000717364"/>
    </source>
</evidence>
<reference evidence="3" key="1">
    <citation type="submission" date="2020-11" db="EMBL/GenBank/DDBJ databases">
        <authorList>
            <person name="Konstantinou D."/>
            <person name="Gkelis S."/>
            <person name="Popin R."/>
            <person name="Fewer D."/>
            <person name="Sivonen K."/>
        </authorList>
    </citation>
    <scope>NUCLEOTIDE SEQUENCE</scope>
    <source>
        <strain evidence="3">TAU-MAC 1115</strain>
    </source>
</reference>
<dbReference type="RefSeq" id="WP_215607262.1">
    <property type="nucleotide sequence ID" value="NZ_JADOES010000003.1"/>
</dbReference>
<keyword evidence="4" id="KW-1185">Reference proteome</keyword>
<reference evidence="3" key="2">
    <citation type="journal article" date="2021" name="Mar. Drugs">
        <title>Genome Reduction and Secondary Metabolism of the Marine Sponge-Associated Cyanobacterium Leptothoe.</title>
        <authorList>
            <person name="Konstantinou D."/>
            <person name="Popin R.V."/>
            <person name="Fewer D.P."/>
            <person name="Sivonen K."/>
            <person name="Gkelis S."/>
        </authorList>
    </citation>
    <scope>NUCLEOTIDE SEQUENCE</scope>
    <source>
        <strain evidence="3">TAU-MAC 1115</strain>
    </source>
</reference>
<feature type="region of interest" description="Disordered" evidence="1">
    <location>
        <begin position="242"/>
        <end position="279"/>
    </location>
</feature>